<proteinExistence type="inferred from homology"/>
<evidence type="ECO:0000256" key="4">
    <source>
        <dbReference type="SAM" id="MobiDB-lite"/>
    </source>
</evidence>
<evidence type="ECO:0000313" key="6">
    <source>
        <dbReference type="EMBL" id="GFF84981.1"/>
    </source>
</evidence>
<reference evidence="6 7" key="1">
    <citation type="submission" date="2020-01" db="EMBL/GenBank/DDBJ databases">
        <title>Draft genome sequence of Aspergillus udagawae IFM 53868.</title>
        <authorList>
            <person name="Takahashi H."/>
            <person name="Yaguchi T."/>
        </authorList>
    </citation>
    <scope>NUCLEOTIDE SEQUENCE [LARGE SCALE GENOMIC DNA]</scope>
    <source>
        <strain evidence="6 7">IFM 53868</strain>
    </source>
</reference>
<feature type="compositionally biased region" description="Low complexity" evidence="4">
    <location>
        <begin position="1"/>
        <end position="18"/>
    </location>
</feature>
<keyword evidence="7" id="KW-1185">Reference proteome</keyword>
<dbReference type="PANTHER" id="PTHR43669:SF3">
    <property type="entry name" value="ALCOHOL DEHYDROGENASE, PUTATIVE (AFU_ORTHOLOGUE AFUA_3G03445)-RELATED"/>
    <property type="match status" value="1"/>
</dbReference>
<dbReference type="Pfam" id="PF13561">
    <property type="entry name" value="adh_short_C2"/>
    <property type="match status" value="1"/>
</dbReference>
<dbReference type="PRINTS" id="PR00081">
    <property type="entry name" value="GDHRDH"/>
</dbReference>
<comment type="caution">
    <text evidence="6">The sequence shown here is derived from an EMBL/GenBank/DDBJ whole genome shotgun (WGS) entry which is preliminary data.</text>
</comment>
<accession>A0ABQ1AN54</accession>
<evidence type="ECO:0000313" key="7">
    <source>
        <dbReference type="Proteomes" id="UP000465266"/>
    </source>
</evidence>
<protein>
    <submittedName>
        <fullName evidence="6">Uncharacterized oxidoreductase YkvO</fullName>
    </submittedName>
</protein>
<sequence length="277" mass="28495">MLAESNSFSKNLNLSSSSQKPHSTMSYTNKTAIVVGGSHGIGLATAQLLLDQGAKVLVTGRSPDPIRSAQAQLGPAAKVVACDITSVSAISALSDTASSFFGTGRTIDLLFINAGYAALEPFAGVSEASFRRTFDTNVFGAFFTAQKLAPMVRPGGAIVFTTSVANQMGIPGMSVYAASKAAVHSFVQTLAAELVGAQVRVNAVSPGFVKTPTMGVVGASKEELVEFEGQGAKGTPMGRIADPAEVAKAVVFLGFEATFTTGEQVVVDGGLTTLRLH</sequence>
<evidence type="ECO:0000256" key="3">
    <source>
        <dbReference type="ARBA" id="ARBA00023002"/>
    </source>
</evidence>
<dbReference type="PROSITE" id="PS00061">
    <property type="entry name" value="ADH_SHORT"/>
    <property type="match status" value="1"/>
</dbReference>
<organism evidence="6 7">
    <name type="scientific">Aspergillus udagawae</name>
    <dbReference type="NCBI Taxonomy" id="91492"/>
    <lineage>
        <taxon>Eukaryota</taxon>
        <taxon>Fungi</taxon>
        <taxon>Dikarya</taxon>
        <taxon>Ascomycota</taxon>
        <taxon>Pezizomycotina</taxon>
        <taxon>Eurotiomycetes</taxon>
        <taxon>Eurotiomycetidae</taxon>
        <taxon>Eurotiales</taxon>
        <taxon>Aspergillaceae</taxon>
        <taxon>Aspergillus</taxon>
        <taxon>Aspergillus subgen. Fumigati</taxon>
    </lineage>
</organism>
<evidence type="ECO:0000259" key="5">
    <source>
        <dbReference type="SMART" id="SM00822"/>
    </source>
</evidence>
<gene>
    <name evidence="6" type="ORF">IFM53868_04329</name>
</gene>
<evidence type="ECO:0000256" key="2">
    <source>
        <dbReference type="ARBA" id="ARBA00022857"/>
    </source>
</evidence>
<dbReference type="InterPro" id="IPR002347">
    <property type="entry name" value="SDR_fam"/>
</dbReference>
<dbReference type="SMART" id="SM00822">
    <property type="entry name" value="PKS_KR"/>
    <property type="match status" value="1"/>
</dbReference>
<name>A0ABQ1AN54_9EURO</name>
<keyword evidence="2" id="KW-0521">NADP</keyword>
<dbReference type="Proteomes" id="UP000465266">
    <property type="component" value="Unassembled WGS sequence"/>
</dbReference>
<dbReference type="InterPro" id="IPR020904">
    <property type="entry name" value="Sc_DH/Rdtase_CS"/>
</dbReference>
<dbReference type="InterPro" id="IPR057326">
    <property type="entry name" value="KR_dom"/>
</dbReference>
<dbReference type="SUPFAM" id="SSF51735">
    <property type="entry name" value="NAD(P)-binding Rossmann-fold domains"/>
    <property type="match status" value="1"/>
</dbReference>
<dbReference type="PRINTS" id="PR00080">
    <property type="entry name" value="SDRFAMILY"/>
</dbReference>
<feature type="domain" description="Ketoreductase" evidence="5">
    <location>
        <begin position="30"/>
        <end position="212"/>
    </location>
</feature>
<feature type="region of interest" description="Disordered" evidence="4">
    <location>
        <begin position="1"/>
        <end position="24"/>
    </location>
</feature>
<dbReference type="Gene3D" id="3.40.50.720">
    <property type="entry name" value="NAD(P)-binding Rossmann-like Domain"/>
    <property type="match status" value="1"/>
</dbReference>
<evidence type="ECO:0000256" key="1">
    <source>
        <dbReference type="ARBA" id="ARBA00006484"/>
    </source>
</evidence>
<comment type="similarity">
    <text evidence="1">Belongs to the short-chain dehydrogenases/reductases (SDR) family.</text>
</comment>
<keyword evidence="3" id="KW-0560">Oxidoreductase</keyword>
<dbReference type="InterPro" id="IPR036291">
    <property type="entry name" value="NAD(P)-bd_dom_sf"/>
</dbReference>
<dbReference type="PANTHER" id="PTHR43669">
    <property type="entry name" value="5-KETO-D-GLUCONATE 5-REDUCTASE"/>
    <property type="match status" value="1"/>
</dbReference>
<dbReference type="EMBL" id="BLKG01000037">
    <property type="protein sequence ID" value="GFF84981.1"/>
    <property type="molecule type" value="Genomic_DNA"/>
</dbReference>
<dbReference type="CDD" id="cd05233">
    <property type="entry name" value="SDR_c"/>
    <property type="match status" value="1"/>
</dbReference>